<keyword evidence="2" id="KW-1185">Reference proteome</keyword>
<organism evidence="1 2">
    <name type="scientific">Onchocerca volvulus</name>
    <dbReference type="NCBI Taxonomy" id="6282"/>
    <lineage>
        <taxon>Eukaryota</taxon>
        <taxon>Metazoa</taxon>
        <taxon>Ecdysozoa</taxon>
        <taxon>Nematoda</taxon>
        <taxon>Chromadorea</taxon>
        <taxon>Rhabditida</taxon>
        <taxon>Spirurina</taxon>
        <taxon>Spiruromorpha</taxon>
        <taxon>Filarioidea</taxon>
        <taxon>Onchocercidae</taxon>
        <taxon>Onchocerca</taxon>
    </lineage>
</organism>
<reference evidence="1" key="2">
    <citation type="submission" date="2022-06" db="UniProtKB">
        <authorList>
            <consortium name="EnsemblMetazoa"/>
        </authorList>
    </citation>
    <scope>IDENTIFICATION</scope>
</reference>
<dbReference type="AlphaFoldDB" id="A0A8R1XTA2"/>
<name>A0A8R1XTA2_ONCVO</name>
<sequence>MRNDQAGRGKDLKMHLESHEEFMNAGWFICIIRRIIRIRIAHIYCFIRIFILKNSDEAIDALIKDSDEAIDLFRNENLLNEMDSDTSNKEAEHL</sequence>
<evidence type="ECO:0000313" key="2">
    <source>
        <dbReference type="Proteomes" id="UP000024404"/>
    </source>
</evidence>
<protein>
    <submittedName>
        <fullName evidence="1">Uncharacterized protein</fullName>
    </submittedName>
</protein>
<reference evidence="2" key="1">
    <citation type="submission" date="2013-10" db="EMBL/GenBank/DDBJ databases">
        <title>Genome sequencing of Onchocerca volvulus.</title>
        <authorList>
            <person name="Cotton J."/>
            <person name="Tsai J."/>
            <person name="Stanley E."/>
            <person name="Tracey A."/>
            <person name="Holroyd N."/>
            <person name="Lustigman S."/>
            <person name="Berriman M."/>
        </authorList>
    </citation>
    <scope>NUCLEOTIDE SEQUENCE</scope>
</reference>
<evidence type="ECO:0000313" key="1">
    <source>
        <dbReference type="EnsemblMetazoa" id="OVOC3755.1"/>
    </source>
</evidence>
<dbReference type="EnsemblMetazoa" id="OVOC3755.1">
    <property type="protein sequence ID" value="OVOC3755.1"/>
    <property type="gene ID" value="WBGene00240564"/>
</dbReference>
<accession>A0A8R1XTA2</accession>
<dbReference type="Proteomes" id="UP000024404">
    <property type="component" value="Unassembled WGS sequence"/>
</dbReference>
<proteinExistence type="predicted"/>
<dbReference type="EMBL" id="CMVM020000121">
    <property type="status" value="NOT_ANNOTATED_CDS"/>
    <property type="molecule type" value="Genomic_DNA"/>
</dbReference>